<accession>A0A8C3HCS5</accession>
<reference evidence="1" key="3">
    <citation type="submission" date="2025-09" db="UniProtKB">
        <authorList>
            <consortium name="Ensembl"/>
        </authorList>
    </citation>
    <scope>IDENTIFICATION</scope>
</reference>
<evidence type="ECO:0000313" key="2">
    <source>
        <dbReference type="Proteomes" id="UP000694380"/>
    </source>
</evidence>
<protein>
    <submittedName>
        <fullName evidence="1">Uncharacterized protein</fullName>
    </submittedName>
</protein>
<reference evidence="1" key="2">
    <citation type="submission" date="2025-08" db="UniProtKB">
        <authorList>
            <consortium name="Ensembl"/>
        </authorList>
    </citation>
    <scope>IDENTIFICATION</scope>
</reference>
<dbReference type="Gene3D" id="3.30.40.10">
    <property type="entry name" value="Zinc/RING finger domain, C3HC4 (zinc finger)"/>
    <property type="match status" value="1"/>
</dbReference>
<evidence type="ECO:0000313" key="1">
    <source>
        <dbReference type="Ensembl" id="ENSCPBP00000016075.1"/>
    </source>
</evidence>
<reference evidence="1" key="1">
    <citation type="journal article" date="2015" name="Genome Biol. Evol.">
        <title>Physical Mapping and Refinement of the Painted Turtle Genome (Chrysemys picta) Inform Amniote Genome Evolution and Challenge Turtle-Bird Chromosomal Conservation.</title>
        <authorList>
            <person name="Badenhorst D."/>
            <person name="Hillier L.W."/>
            <person name="Literman R."/>
            <person name="Montiel E.E."/>
            <person name="Radhakrishnan S."/>
            <person name="Shen Y."/>
            <person name="Minx P."/>
            <person name="Janes D.E."/>
            <person name="Warren W.C."/>
            <person name="Edwards S.V."/>
            <person name="Valenzuela N."/>
        </authorList>
    </citation>
    <scope>NUCLEOTIDE SEQUENCE [LARGE SCALE GENOMIC DNA]</scope>
</reference>
<dbReference type="Proteomes" id="UP000694380">
    <property type="component" value="Chromosome 13"/>
</dbReference>
<dbReference type="Pfam" id="PF15227">
    <property type="entry name" value="zf-C3HC4_4"/>
    <property type="match status" value="1"/>
</dbReference>
<proteinExistence type="predicted"/>
<dbReference type="InterPro" id="IPR013083">
    <property type="entry name" value="Znf_RING/FYVE/PHD"/>
</dbReference>
<sequence>MTVANPALTLQDEVTCPIYLDYFKDPVSLYCDHNFCLVHGLVLADSLFLWIQTNKAIPLYLTPCKALIL</sequence>
<name>A0A8C3HCS5_CHRPI</name>
<dbReference type="SUPFAM" id="SSF57850">
    <property type="entry name" value="RING/U-box"/>
    <property type="match status" value="1"/>
</dbReference>
<organism evidence="1 2">
    <name type="scientific">Chrysemys picta bellii</name>
    <name type="common">Western painted turtle</name>
    <name type="synonym">Emys bellii</name>
    <dbReference type="NCBI Taxonomy" id="8478"/>
    <lineage>
        <taxon>Eukaryota</taxon>
        <taxon>Metazoa</taxon>
        <taxon>Chordata</taxon>
        <taxon>Craniata</taxon>
        <taxon>Vertebrata</taxon>
        <taxon>Euteleostomi</taxon>
        <taxon>Archelosauria</taxon>
        <taxon>Testudinata</taxon>
        <taxon>Testudines</taxon>
        <taxon>Cryptodira</taxon>
        <taxon>Durocryptodira</taxon>
        <taxon>Testudinoidea</taxon>
        <taxon>Emydidae</taxon>
        <taxon>Chrysemys</taxon>
    </lineage>
</organism>
<dbReference type="AlphaFoldDB" id="A0A8C3HCS5"/>
<keyword evidence="2" id="KW-1185">Reference proteome</keyword>
<dbReference type="GeneTree" id="ENSGT01090000260497"/>
<dbReference type="Ensembl" id="ENSCPBT00000019019.1">
    <property type="protein sequence ID" value="ENSCPBP00000016075.1"/>
    <property type="gene ID" value="ENSCPBG00000011858.1"/>
</dbReference>